<dbReference type="Proteomes" id="UP000053611">
    <property type="component" value="Unassembled WGS sequence"/>
</dbReference>
<protein>
    <submittedName>
        <fullName evidence="2">Uncharacterized protein</fullName>
    </submittedName>
</protein>
<keyword evidence="1" id="KW-0812">Transmembrane</keyword>
<evidence type="ECO:0000313" key="3">
    <source>
        <dbReference type="Proteomes" id="UP000053611"/>
    </source>
</evidence>
<dbReference type="AlphaFoldDB" id="A0A0J0XQT1"/>
<dbReference type="RefSeq" id="XP_018279934.1">
    <property type="nucleotide sequence ID" value="XM_018427234.1"/>
</dbReference>
<accession>A0A0J0XQT1</accession>
<organism evidence="2 3">
    <name type="scientific">Cutaneotrichosporon oleaginosum</name>
    <dbReference type="NCBI Taxonomy" id="879819"/>
    <lineage>
        <taxon>Eukaryota</taxon>
        <taxon>Fungi</taxon>
        <taxon>Dikarya</taxon>
        <taxon>Basidiomycota</taxon>
        <taxon>Agaricomycotina</taxon>
        <taxon>Tremellomycetes</taxon>
        <taxon>Trichosporonales</taxon>
        <taxon>Trichosporonaceae</taxon>
        <taxon>Cutaneotrichosporon</taxon>
    </lineage>
</organism>
<evidence type="ECO:0000256" key="1">
    <source>
        <dbReference type="SAM" id="Phobius"/>
    </source>
</evidence>
<dbReference type="GeneID" id="28987837"/>
<keyword evidence="3" id="KW-1185">Reference proteome</keyword>
<name>A0A0J0XQT1_9TREE</name>
<proteinExistence type="predicted"/>
<keyword evidence="1" id="KW-0472">Membrane</keyword>
<keyword evidence="1" id="KW-1133">Transmembrane helix</keyword>
<feature type="transmembrane region" description="Helical" evidence="1">
    <location>
        <begin position="21"/>
        <end position="45"/>
    </location>
</feature>
<gene>
    <name evidence="2" type="ORF">CC85DRAFT_52890</name>
</gene>
<evidence type="ECO:0000313" key="2">
    <source>
        <dbReference type="EMBL" id="KLT43443.1"/>
    </source>
</evidence>
<sequence length="90" mass="10173">MNQSPQLFFKPSENSSHHKGWIIVGIHPLVVFLAVHVVPACWWRLRLAPVAHEPHIWNGEPQRFIISAPFASYISHAWGVSLLVCNVLDA</sequence>
<dbReference type="EMBL" id="KQ087195">
    <property type="protein sequence ID" value="KLT43443.1"/>
    <property type="molecule type" value="Genomic_DNA"/>
</dbReference>
<reference evidence="2 3" key="1">
    <citation type="submission" date="2015-03" db="EMBL/GenBank/DDBJ databases">
        <title>Genomics and transcriptomics of the oil-accumulating basidiomycete yeast T. oleaginosus allow insights into substrate utilization and the diverse evolutionary trajectories of mating systems in fungi.</title>
        <authorList>
            <consortium name="DOE Joint Genome Institute"/>
            <person name="Kourist R."/>
            <person name="Kracht O."/>
            <person name="Bracharz F."/>
            <person name="Lipzen A."/>
            <person name="Nolan M."/>
            <person name="Ohm R."/>
            <person name="Grigoriev I."/>
            <person name="Sun S."/>
            <person name="Heitman J."/>
            <person name="Bruck T."/>
            <person name="Nowrousian M."/>
        </authorList>
    </citation>
    <scope>NUCLEOTIDE SEQUENCE [LARGE SCALE GENOMIC DNA]</scope>
    <source>
        <strain evidence="2 3">IBC0246</strain>
    </source>
</reference>